<gene>
    <name evidence="1" type="ORF">PG996_000522</name>
</gene>
<name>A0ABR1WGV3_9PEZI</name>
<sequence>MAEPTYGRISANRLWLQWVPGRLYTTILCTNKQVHAEASSVLYSANLFDLSEIEYRSFARAHCSREYTRWIRRVVLGYPRWSHYATYLHGSSLPPSYITSPFRFCPALILADRGLCAGLIEITLRAPAFWDTIGAPNSTNETIEAFALFDRHLRTTFPLLERICVEVWRGAWPSAPRYRDQAVKMRDTMRSAGWVLVETEELWRGY</sequence>
<accession>A0ABR1WGV3</accession>
<evidence type="ECO:0000313" key="2">
    <source>
        <dbReference type="Proteomes" id="UP001446871"/>
    </source>
</evidence>
<proteinExistence type="predicted"/>
<dbReference type="Proteomes" id="UP001446871">
    <property type="component" value="Unassembled WGS sequence"/>
</dbReference>
<dbReference type="EMBL" id="JAQQWM010000001">
    <property type="protein sequence ID" value="KAK8081741.1"/>
    <property type="molecule type" value="Genomic_DNA"/>
</dbReference>
<comment type="caution">
    <text evidence="1">The sequence shown here is derived from an EMBL/GenBank/DDBJ whole genome shotgun (WGS) entry which is preliminary data.</text>
</comment>
<reference evidence="1 2" key="1">
    <citation type="submission" date="2023-01" db="EMBL/GenBank/DDBJ databases">
        <title>Analysis of 21 Apiospora genomes using comparative genomics revels a genus with tremendous synthesis potential of carbohydrate active enzymes and secondary metabolites.</title>
        <authorList>
            <person name="Sorensen T."/>
        </authorList>
    </citation>
    <scope>NUCLEOTIDE SEQUENCE [LARGE SCALE GENOMIC DNA]</scope>
    <source>
        <strain evidence="1 2">CBS 83171</strain>
    </source>
</reference>
<organism evidence="1 2">
    <name type="scientific">Apiospora saccharicola</name>
    <dbReference type="NCBI Taxonomy" id="335842"/>
    <lineage>
        <taxon>Eukaryota</taxon>
        <taxon>Fungi</taxon>
        <taxon>Dikarya</taxon>
        <taxon>Ascomycota</taxon>
        <taxon>Pezizomycotina</taxon>
        <taxon>Sordariomycetes</taxon>
        <taxon>Xylariomycetidae</taxon>
        <taxon>Amphisphaeriales</taxon>
        <taxon>Apiosporaceae</taxon>
        <taxon>Apiospora</taxon>
    </lineage>
</organism>
<protein>
    <submittedName>
        <fullName evidence="1">Uncharacterized protein</fullName>
    </submittedName>
</protein>
<evidence type="ECO:0000313" key="1">
    <source>
        <dbReference type="EMBL" id="KAK8081741.1"/>
    </source>
</evidence>
<keyword evidence="2" id="KW-1185">Reference proteome</keyword>